<evidence type="ECO:0000256" key="1">
    <source>
        <dbReference type="SAM" id="Phobius"/>
    </source>
</evidence>
<proteinExistence type="predicted"/>
<dbReference type="Proteomes" id="UP001232245">
    <property type="component" value="Unassembled WGS sequence"/>
</dbReference>
<feature type="transmembrane region" description="Helical" evidence="1">
    <location>
        <begin position="179"/>
        <end position="202"/>
    </location>
</feature>
<keyword evidence="1" id="KW-1133">Transmembrane helix</keyword>
<dbReference type="InterPro" id="IPR021359">
    <property type="entry name" value="DUF2812"/>
</dbReference>
<reference evidence="2 3" key="1">
    <citation type="submission" date="2023-07" db="EMBL/GenBank/DDBJ databases">
        <title>Genomic Encyclopedia of Type Strains, Phase IV (KMG-IV): sequencing the most valuable type-strain genomes for metagenomic binning, comparative biology and taxonomic classification.</title>
        <authorList>
            <person name="Goeker M."/>
        </authorList>
    </citation>
    <scope>NUCLEOTIDE SEQUENCE [LARGE SCALE GENOMIC DNA]</scope>
    <source>
        <strain evidence="2 3">DSM 17723</strain>
    </source>
</reference>
<name>A0ABT9Z6L2_9BACI</name>
<dbReference type="Pfam" id="PF11193">
    <property type="entry name" value="DUF2812"/>
    <property type="match status" value="1"/>
</dbReference>
<protein>
    <submittedName>
        <fullName evidence="2">Uncharacterized membrane protein YhaH (DUF805 family)</fullName>
    </submittedName>
</protein>
<dbReference type="RefSeq" id="WP_174881438.1">
    <property type="nucleotide sequence ID" value="NZ_CADEPK010000355.1"/>
</dbReference>
<keyword evidence="1" id="KW-0812">Transmembrane</keyword>
<dbReference type="EMBL" id="JAUSTZ010000012">
    <property type="protein sequence ID" value="MDQ0227889.1"/>
    <property type="molecule type" value="Genomic_DNA"/>
</dbReference>
<feature type="transmembrane region" description="Helical" evidence="1">
    <location>
        <begin position="208"/>
        <end position="233"/>
    </location>
</feature>
<keyword evidence="3" id="KW-1185">Reference proteome</keyword>
<keyword evidence="1" id="KW-0472">Membrane</keyword>
<evidence type="ECO:0000313" key="2">
    <source>
        <dbReference type="EMBL" id="MDQ0227889.1"/>
    </source>
</evidence>
<comment type="caution">
    <text evidence="2">The sequence shown here is derived from an EMBL/GenBank/DDBJ whole genome shotgun (WGS) entry which is preliminary data.</text>
</comment>
<feature type="transmembrane region" description="Helical" evidence="1">
    <location>
        <begin position="145"/>
        <end position="167"/>
    </location>
</feature>
<organism evidence="2 3">
    <name type="scientific">Metabacillus niabensis</name>
    <dbReference type="NCBI Taxonomy" id="324854"/>
    <lineage>
        <taxon>Bacteria</taxon>
        <taxon>Bacillati</taxon>
        <taxon>Bacillota</taxon>
        <taxon>Bacilli</taxon>
        <taxon>Bacillales</taxon>
        <taxon>Bacillaceae</taxon>
        <taxon>Metabacillus</taxon>
    </lineage>
</organism>
<sequence length="241" mass="27212">MRQTKYVISGGLAFSEKKDMEKLRRLSLKGWHVSDFKFMGYILEKGKSMDYIYSVDYRSINEGEAEEYFDFFSSSGWTHIASEGDVHLFRALLGTKPIYSDRETLVEKHDNSGRAIKWFALTLIFITALAWLGTFISIGSLQMTLTIIAGILSVIAIPTSWTMLAIYNNKWKAEGKKGLTTLIKSLAILFLIFVAFLIFFVVDNSSSSVFILVYMILGAVAFPTAIWIIMSLYQKLSGKNA</sequence>
<evidence type="ECO:0000313" key="3">
    <source>
        <dbReference type="Proteomes" id="UP001232245"/>
    </source>
</evidence>
<feature type="transmembrane region" description="Helical" evidence="1">
    <location>
        <begin position="118"/>
        <end position="139"/>
    </location>
</feature>
<accession>A0ABT9Z6L2</accession>
<gene>
    <name evidence="2" type="ORF">J2S02_004236</name>
</gene>